<dbReference type="InterPro" id="IPR008271">
    <property type="entry name" value="Ser/Thr_kinase_AS"/>
</dbReference>
<dbReference type="InterPro" id="IPR050235">
    <property type="entry name" value="CK1_Ser-Thr_kinase"/>
</dbReference>
<dbReference type="InterPro" id="IPR000719">
    <property type="entry name" value="Prot_kinase_dom"/>
</dbReference>
<dbReference type="InterPro" id="IPR011009">
    <property type="entry name" value="Kinase-like_dom_sf"/>
</dbReference>
<dbReference type="GO" id="GO:0005524">
    <property type="term" value="F:ATP binding"/>
    <property type="evidence" value="ECO:0007669"/>
    <property type="project" value="InterPro"/>
</dbReference>
<feature type="region of interest" description="Disordered" evidence="2">
    <location>
        <begin position="1"/>
        <end position="72"/>
    </location>
</feature>
<dbReference type="FunFam" id="1.10.510.10:FF:001135">
    <property type="entry name" value="Protein CBG16501"/>
    <property type="match status" value="1"/>
</dbReference>
<dbReference type="EC" id="2.7.11.1" evidence="1"/>
<dbReference type="SMART" id="SM00220">
    <property type="entry name" value="S_TKc"/>
    <property type="match status" value="1"/>
</dbReference>
<accession>A0A2G5UTW1</accession>
<dbReference type="PANTHER" id="PTHR11909">
    <property type="entry name" value="CASEIN KINASE-RELATED"/>
    <property type="match status" value="1"/>
</dbReference>
<feature type="compositionally biased region" description="Basic residues" evidence="2">
    <location>
        <begin position="574"/>
        <end position="584"/>
    </location>
</feature>
<dbReference type="SUPFAM" id="SSF56112">
    <property type="entry name" value="Protein kinase-like (PK-like)"/>
    <property type="match status" value="1"/>
</dbReference>
<dbReference type="Gene3D" id="1.10.510.10">
    <property type="entry name" value="Transferase(Phosphotransferase) domain 1"/>
    <property type="match status" value="1"/>
</dbReference>
<protein>
    <recommendedName>
        <fullName evidence="1">non-specific serine/threonine protein kinase</fullName>
        <ecNumber evidence="1">2.7.11.1</ecNumber>
    </recommendedName>
</protein>
<dbReference type="PROSITE" id="PS00108">
    <property type="entry name" value="PROTEIN_KINASE_ST"/>
    <property type="match status" value="1"/>
</dbReference>
<dbReference type="EMBL" id="PDUG01000003">
    <property type="protein sequence ID" value="PIC42791.1"/>
    <property type="molecule type" value="Genomic_DNA"/>
</dbReference>
<organism evidence="4 5">
    <name type="scientific">Caenorhabditis nigoni</name>
    <dbReference type="NCBI Taxonomy" id="1611254"/>
    <lineage>
        <taxon>Eukaryota</taxon>
        <taxon>Metazoa</taxon>
        <taxon>Ecdysozoa</taxon>
        <taxon>Nematoda</taxon>
        <taxon>Chromadorea</taxon>
        <taxon>Rhabditida</taxon>
        <taxon>Rhabditina</taxon>
        <taxon>Rhabditomorpha</taxon>
        <taxon>Rhabditoidea</taxon>
        <taxon>Rhabditidae</taxon>
        <taxon>Peloderinae</taxon>
        <taxon>Caenorhabditis</taxon>
    </lineage>
</organism>
<name>A0A2G5UTW1_9PELO</name>
<dbReference type="Proteomes" id="UP000230233">
    <property type="component" value="Chromosome III"/>
</dbReference>
<dbReference type="STRING" id="1611254.A0A2G5UTW1"/>
<gene>
    <name evidence="4" type="primary">Cni-F25F2.1</name>
    <name evidence="4" type="synonym">Cnig_chr_III.g9752</name>
    <name evidence="4" type="ORF">B9Z55_009752</name>
</gene>
<evidence type="ECO:0000313" key="5">
    <source>
        <dbReference type="Proteomes" id="UP000230233"/>
    </source>
</evidence>
<feature type="compositionally biased region" description="Polar residues" evidence="2">
    <location>
        <begin position="524"/>
        <end position="534"/>
    </location>
</feature>
<feature type="domain" description="Protein kinase" evidence="3">
    <location>
        <begin position="164"/>
        <end position="431"/>
    </location>
</feature>
<evidence type="ECO:0000256" key="2">
    <source>
        <dbReference type="SAM" id="MobiDB-lite"/>
    </source>
</evidence>
<proteinExistence type="predicted"/>
<evidence type="ECO:0000256" key="1">
    <source>
        <dbReference type="ARBA" id="ARBA00012513"/>
    </source>
</evidence>
<feature type="compositionally biased region" description="Basic residues" evidence="2">
    <location>
        <begin position="7"/>
        <end position="21"/>
    </location>
</feature>
<dbReference type="OrthoDB" id="2687620at2759"/>
<feature type="compositionally biased region" description="Polar residues" evidence="2">
    <location>
        <begin position="483"/>
        <end position="492"/>
    </location>
</feature>
<evidence type="ECO:0000313" key="4">
    <source>
        <dbReference type="EMBL" id="PIC42791.1"/>
    </source>
</evidence>
<keyword evidence="5" id="KW-1185">Reference proteome</keyword>
<feature type="region of interest" description="Disordered" evidence="2">
    <location>
        <begin position="461"/>
        <end position="584"/>
    </location>
</feature>
<feature type="compositionally biased region" description="Basic residues" evidence="2">
    <location>
        <begin position="35"/>
        <end position="50"/>
    </location>
</feature>
<dbReference type="Pfam" id="PF00069">
    <property type="entry name" value="Pkinase"/>
    <property type="match status" value="1"/>
</dbReference>
<sequence length="584" mass="67136">MDLIKKKFEKKKKKAEKKRKEKQAQKRSSYVTKTEKKKKKKKEKRRKRNSRSRDSSSSEDSETSDDSQRQLKTVQSKLAIDAANIDKKYRMAGALSKKPEDPPNFARKILEAEWREMAIDQKVTYETVKTLDGYLKNRAELKSTDHVVIAEKVDNDDKKATTRLKILTKFDEGRFGAIYMVQNESAVDNDVVSVGNSRFMMKTALRQLSSPQIVYRLSREINALKTLWSKGNDQPPRIPPILHQGKILGVPFYVTNIFDVNLEKCREQMGGGPFCVQSAFHIAQEVFSALKFLHRYQMVHRDIKPTNIVLSYQNRDQWYLIDYGDTITVGKNSPLSPPDGNTLSYLSLEAHDLLNSNLYSSFQQDLESWFYVLVDLMKPLPWRDNNKIDKVAAMKKDFLKSLPNRTADFPSQVLEISKLIRTDSYPVYPEISRKLVEGLTTNRKTTSGEKWTPEWYDRSATRKLKSQQQKVNRQKRSKEVSEAETTTTGDSAETNEKKDRSVYVSEIRPVAPQLLGSNRKKASTPPSGVNTNATAVMVDDDEPRRNSPVQKQQERSVYFTDFPMVQSPDTGGGGRKKYRYKPRK</sequence>
<dbReference type="GO" id="GO:0004674">
    <property type="term" value="F:protein serine/threonine kinase activity"/>
    <property type="evidence" value="ECO:0007669"/>
    <property type="project" value="UniProtKB-EC"/>
</dbReference>
<comment type="caution">
    <text evidence="4">The sequence shown here is derived from an EMBL/GenBank/DDBJ whole genome shotgun (WGS) entry which is preliminary data.</text>
</comment>
<evidence type="ECO:0000259" key="3">
    <source>
        <dbReference type="PROSITE" id="PS50011"/>
    </source>
</evidence>
<dbReference type="PROSITE" id="PS50011">
    <property type="entry name" value="PROTEIN_KINASE_DOM"/>
    <property type="match status" value="1"/>
</dbReference>
<reference evidence="5" key="1">
    <citation type="submission" date="2017-10" db="EMBL/GenBank/DDBJ databases">
        <title>Rapid genome shrinkage in a self-fertile nematode reveals novel sperm competition proteins.</title>
        <authorList>
            <person name="Yin D."/>
            <person name="Schwarz E.M."/>
            <person name="Thomas C.G."/>
            <person name="Felde R.L."/>
            <person name="Korf I.F."/>
            <person name="Cutter A.D."/>
            <person name="Schartner C.M."/>
            <person name="Ralston E.J."/>
            <person name="Meyer B.J."/>
            <person name="Haag E.S."/>
        </authorList>
    </citation>
    <scope>NUCLEOTIDE SEQUENCE [LARGE SCALE GENOMIC DNA]</scope>
    <source>
        <strain evidence="5">JU1422</strain>
    </source>
</reference>
<dbReference type="AlphaFoldDB" id="A0A2G5UTW1"/>